<gene>
    <name evidence="1" type="ORF">NM688_g1254</name>
</gene>
<reference evidence="1" key="1">
    <citation type="submission" date="2022-07" db="EMBL/GenBank/DDBJ databases">
        <title>Genome Sequence of Phlebia brevispora.</title>
        <authorList>
            <person name="Buettner E."/>
        </authorList>
    </citation>
    <scope>NUCLEOTIDE SEQUENCE</scope>
    <source>
        <strain evidence="1">MPL23</strain>
    </source>
</reference>
<dbReference type="EMBL" id="JANHOG010000128">
    <property type="protein sequence ID" value="KAJ3557835.1"/>
    <property type="molecule type" value="Genomic_DNA"/>
</dbReference>
<name>A0ACC1TCC4_9APHY</name>
<evidence type="ECO:0000313" key="2">
    <source>
        <dbReference type="Proteomes" id="UP001148662"/>
    </source>
</evidence>
<evidence type="ECO:0000313" key="1">
    <source>
        <dbReference type="EMBL" id="KAJ3557835.1"/>
    </source>
</evidence>
<proteinExistence type="predicted"/>
<organism evidence="1 2">
    <name type="scientific">Phlebia brevispora</name>
    <dbReference type="NCBI Taxonomy" id="194682"/>
    <lineage>
        <taxon>Eukaryota</taxon>
        <taxon>Fungi</taxon>
        <taxon>Dikarya</taxon>
        <taxon>Basidiomycota</taxon>
        <taxon>Agaricomycotina</taxon>
        <taxon>Agaricomycetes</taxon>
        <taxon>Polyporales</taxon>
        <taxon>Meruliaceae</taxon>
        <taxon>Phlebia</taxon>
    </lineage>
</organism>
<keyword evidence="2" id="KW-1185">Reference proteome</keyword>
<sequence>MPDSVPQTSSGYRERDANQQRDATPRSTSTLVHMLCTIGAGVVFDAAAFQEAACWRRYNFVSTAMHLLILGATGPCGLLLIQEALEADHTVVAYVRSPQKLTEPIKSNPAVTIVEGQLTDRSALQQALSGVDAVLSALGPPVRSGITYPLNTPLAQAYTLLIELMKEKEIKRLIALGTPSMKDEHDKFSLVFRTLVTGVATFAHGAYKDVVAIGEVIRNQGDALSWTIVRVPFLVDNPSKEIIAGYIGDGKVTIKLSRAGFAAFCLKQLQSDDWANKAPLVSLP</sequence>
<protein>
    <submittedName>
        <fullName evidence="1">Uncharacterized protein</fullName>
    </submittedName>
</protein>
<accession>A0ACC1TCC4</accession>
<comment type="caution">
    <text evidence="1">The sequence shown here is derived from an EMBL/GenBank/DDBJ whole genome shotgun (WGS) entry which is preliminary data.</text>
</comment>
<dbReference type="Proteomes" id="UP001148662">
    <property type="component" value="Unassembled WGS sequence"/>
</dbReference>